<keyword evidence="6 13" id="KW-0349">Heme</keyword>
<evidence type="ECO:0000256" key="2">
    <source>
        <dbReference type="ARBA" id="ARBA00009819"/>
    </source>
</evidence>
<keyword evidence="12 13" id="KW-0472">Membrane</keyword>
<keyword evidence="11 13" id="KW-0408">Iron</keyword>
<feature type="transmembrane region" description="Helical" evidence="13">
    <location>
        <begin position="324"/>
        <end position="344"/>
    </location>
</feature>
<keyword evidence="15" id="KW-1185">Reference proteome</keyword>
<keyword evidence="10 13" id="KW-1133">Transmembrane helix</keyword>
<proteinExistence type="inferred from homology"/>
<accession>A0A1H3UAH8</accession>
<dbReference type="RefSeq" id="WP_019600374.1">
    <property type="nucleotide sequence ID" value="NZ_FNQC01000035.1"/>
</dbReference>
<evidence type="ECO:0000256" key="9">
    <source>
        <dbReference type="ARBA" id="ARBA00022982"/>
    </source>
</evidence>
<evidence type="ECO:0000256" key="1">
    <source>
        <dbReference type="ARBA" id="ARBA00004429"/>
    </source>
</evidence>
<keyword evidence="9 13" id="KW-0249">Electron transport</keyword>
<comment type="subcellular location">
    <subcellularLocation>
        <location evidence="1">Cell inner membrane</location>
        <topology evidence="1">Multi-pass membrane protein</topology>
    </subcellularLocation>
</comment>
<keyword evidence="8 13" id="KW-0479">Metal-binding</keyword>
<dbReference type="PANTHER" id="PTHR30365:SF0">
    <property type="entry name" value="CYTOCHROME BD-I UBIQUINOL OXIDASE SUBUNIT 1"/>
    <property type="match status" value="1"/>
</dbReference>
<evidence type="ECO:0000313" key="15">
    <source>
        <dbReference type="Proteomes" id="UP000199663"/>
    </source>
</evidence>
<gene>
    <name evidence="14" type="ORF">SAMN05444412_1351</name>
</gene>
<evidence type="ECO:0000256" key="5">
    <source>
        <dbReference type="ARBA" id="ARBA00022519"/>
    </source>
</evidence>
<evidence type="ECO:0000256" key="6">
    <source>
        <dbReference type="ARBA" id="ARBA00022617"/>
    </source>
</evidence>
<evidence type="ECO:0000256" key="11">
    <source>
        <dbReference type="ARBA" id="ARBA00023004"/>
    </source>
</evidence>
<evidence type="ECO:0000256" key="8">
    <source>
        <dbReference type="ARBA" id="ARBA00022723"/>
    </source>
</evidence>
<dbReference type="PIRSF" id="PIRSF006446">
    <property type="entry name" value="Cyt_quinol_oxidase_1"/>
    <property type="match status" value="1"/>
</dbReference>
<keyword evidence="3 13" id="KW-0813">Transport</keyword>
<feature type="transmembrane region" description="Helical" evidence="13">
    <location>
        <begin position="407"/>
        <end position="428"/>
    </location>
</feature>
<protein>
    <submittedName>
        <fullName evidence="14">Cytochrome bd-I ubiquinol oxidase subunit 1 apoprotein</fullName>
    </submittedName>
</protein>
<evidence type="ECO:0000256" key="7">
    <source>
        <dbReference type="ARBA" id="ARBA00022692"/>
    </source>
</evidence>
<dbReference type="InterPro" id="IPR002585">
    <property type="entry name" value="Cyt-d_ubiquinol_oxidase_su_1"/>
</dbReference>
<feature type="transmembrane region" description="Helical" evidence="13">
    <location>
        <begin position="94"/>
        <end position="116"/>
    </location>
</feature>
<evidence type="ECO:0000256" key="10">
    <source>
        <dbReference type="ARBA" id="ARBA00022989"/>
    </source>
</evidence>
<feature type="transmembrane region" description="Helical" evidence="13">
    <location>
        <begin position="188"/>
        <end position="208"/>
    </location>
</feature>
<feature type="transmembrane region" description="Helical" evidence="13">
    <location>
        <begin position="20"/>
        <end position="41"/>
    </location>
</feature>
<comment type="caution">
    <text evidence="14">The sequence shown here is derived from an EMBL/GenBank/DDBJ whole genome shotgun (WGS) entry which is preliminary data.</text>
</comment>
<dbReference type="Proteomes" id="UP000199663">
    <property type="component" value="Unassembled WGS sequence"/>
</dbReference>
<feature type="transmembrane region" description="Helical" evidence="13">
    <location>
        <begin position="53"/>
        <end position="74"/>
    </location>
</feature>
<evidence type="ECO:0000256" key="12">
    <source>
        <dbReference type="ARBA" id="ARBA00023136"/>
    </source>
</evidence>
<organism evidence="14 15">
    <name type="scientific">Rhodonellum ikkaensis</name>
    <dbReference type="NCBI Taxonomy" id="336829"/>
    <lineage>
        <taxon>Bacteria</taxon>
        <taxon>Pseudomonadati</taxon>
        <taxon>Bacteroidota</taxon>
        <taxon>Cytophagia</taxon>
        <taxon>Cytophagales</taxon>
        <taxon>Cytophagaceae</taxon>
        <taxon>Rhodonellum</taxon>
    </lineage>
</organism>
<name>A0A1H3UAH8_9BACT</name>
<evidence type="ECO:0000256" key="3">
    <source>
        <dbReference type="ARBA" id="ARBA00022448"/>
    </source>
</evidence>
<dbReference type="Pfam" id="PF01654">
    <property type="entry name" value="Cyt_bd_oxida_I"/>
    <property type="match status" value="1"/>
</dbReference>
<evidence type="ECO:0000313" key="14">
    <source>
        <dbReference type="EMBL" id="SDZ58589.1"/>
    </source>
</evidence>
<comment type="similarity">
    <text evidence="2 13">Belongs to the cytochrome ubiquinol oxidase subunit 1 family.</text>
</comment>
<evidence type="ECO:0000256" key="4">
    <source>
        <dbReference type="ARBA" id="ARBA00022475"/>
    </source>
</evidence>
<keyword evidence="4 13" id="KW-1003">Cell membrane</keyword>
<reference evidence="14 15" key="1">
    <citation type="submission" date="2016-10" db="EMBL/GenBank/DDBJ databases">
        <authorList>
            <person name="Varghese N."/>
            <person name="Submissions S."/>
        </authorList>
    </citation>
    <scope>NUCLEOTIDE SEQUENCE [LARGE SCALE GENOMIC DNA]</scope>
    <source>
        <strain evidence="14 15">DSM 17997</strain>
    </source>
</reference>
<keyword evidence="7 13" id="KW-0812">Transmembrane</keyword>
<dbReference type="EMBL" id="FNQC01000035">
    <property type="protein sequence ID" value="SDZ58589.1"/>
    <property type="molecule type" value="Genomic_DNA"/>
</dbReference>
<feature type="transmembrane region" description="Helical" evidence="13">
    <location>
        <begin position="356"/>
        <end position="379"/>
    </location>
</feature>
<evidence type="ECO:0000256" key="13">
    <source>
        <dbReference type="PIRNR" id="PIRNR006446"/>
    </source>
</evidence>
<sequence length="462" mass="51800">MDVEILSRVQFAFTIAFHYIYPPLSIGIGLLMVVFESLYIRTKNKQYEVLAKFWTKIFAITFGIGVVTGIVMEFEFGTNWATYSRYVGDIFGSALAAEGIFAFALESSALGVLLFGWNRVKPWVHLVATLGVFLGSMFSAVWIVVANSWQQTPTGYHIVGEGMQARAEIVDFWAMVFNPSSVDRLTHVWLGAFLAGSFLILSVHAYYILKGRYVEISKKAFKITLVVATISSLAQLFTGHSSAEGVAVNQPAKLAAFEGHFDAEAPGDLYLMGWVDKENQKVTGLKIPGGLSFMLHQDFETPVTGLNAFPEEDRPSQVNAVFQFYHLMVAIGMFLIALSLFAMWQWKRGKLFEKKWLLWTFVFTAILPQLANQFGWFAAEMGRQPWVVYGLLRTSDALSKSVQANQVLFSLILFFIVYSILLLLFIYLMNKGIKNGPYDEENYDEGSLNKAIAGVVLNDINK</sequence>
<keyword evidence="5" id="KW-0997">Cell inner membrane</keyword>
<feature type="transmembrane region" description="Helical" evidence="13">
    <location>
        <begin position="123"/>
        <end position="145"/>
    </location>
</feature>
<dbReference type="PANTHER" id="PTHR30365">
    <property type="entry name" value="CYTOCHROME D UBIQUINOL OXIDASE"/>
    <property type="match status" value="1"/>
</dbReference>